<feature type="domain" description="KAP NTPase" evidence="1">
    <location>
        <begin position="74"/>
        <end position="224"/>
    </location>
</feature>
<dbReference type="InterPro" id="IPR059206">
    <property type="entry name" value="Sll1717-like"/>
</dbReference>
<dbReference type="NCBIfam" id="NF047389">
    <property type="entry name" value="ATPase_Sll1717"/>
    <property type="match status" value="1"/>
</dbReference>
<protein>
    <recommendedName>
        <fullName evidence="1">KAP NTPase domain-containing protein</fullName>
    </recommendedName>
</protein>
<keyword evidence="3" id="KW-1185">Reference proteome</keyword>
<dbReference type="Proteomes" id="UP000053070">
    <property type="component" value="Unassembled WGS sequence"/>
</dbReference>
<dbReference type="PATRIC" id="fig|502682.8.peg.1413"/>
<gene>
    <name evidence="2" type="ORF">AAW01_06935</name>
</gene>
<organism evidence="2 3">
    <name type="scientific">Aurantiacibacter gangjinensis</name>
    <dbReference type="NCBI Taxonomy" id="502682"/>
    <lineage>
        <taxon>Bacteria</taxon>
        <taxon>Pseudomonadati</taxon>
        <taxon>Pseudomonadota</taxon>
        <taxon>Alphaproteobacteria</taxon>
        <taxon>Sphingomonadales</taxon>
        <taxon>Erythrobacteraceae</taxon>
        <taxon>Aurantiacibacter</taxon>
    </lineage>
</organism>
<dbReference type="EMBL" id="LBHC01000002">
    <property type="protein sequence ID" value="KLE31338.1"/>
    <property type="molecule type" value="Genomic_DNA"/>
</dbReference>
<comment type="caution">
    <text evidence="2">The sequence shown here is derived from an EMBL/GenBank/DDBJ whole genome shotgun (WGS) entry which is preliminary data.</text>
</comment>
<name>A0A0G9MPV6_9SPHN</name>
<dbReference type="Pfam" id="PF07693">
    <property type="entry name" value="KAP_NTPase"/>
    <property type="match status" value="1"/>
</dbReference>
<evidence type="ECO:0000259" key="1">
    <source>
        <dbReference type="Pfam" id="PF07693"/>
    </source>
</evidence>
<sequence length="463" mass="53880">MKFLTENDFDLSLFYQQLWRHVLVVELLKHKEGLDNQNKANYFLAKIADLFQDNSGKQRAFEYLNKYGGTFWSDTDERVRSITNEFERQVENEAGAGYKALATKYRRGEKIGRHETKELVSTAQKIVNSVQMRELSKIIDILDEDIFTDKQRKTVLVIDDLDKQWADDRIRIKLIEALVNALPKFRKIKNVKIVVAMRDDLLDIVLRQATTAGFQRDKFDDYHSRVTWSKSELRGFIDKRISLLYRRKYTNAQVSMDDIFSSTKGEASCFDYIIDRTMLRPRDVLAYFNLLIERFGGKATIGLKDVRSVELDYSKSRRAALEGEWKELLPCSSELIGFLSHRKLSAKFRLGAVESEAIDHLVMQLYMHYEDLDLPIVKFAINAFDSATEASRAEFLYRLVALLYRMGSIGVRTQENSAWQFSFQSVPSISVDELGENTHCLVHPMLWQTLKRRTELGTLFEEY</sequence>
<evidence type="ECO:0000313" key="3">
    <source>
        <dbReference type="Proteomes" id="UP000053070"/>
    </source>
</evidence>
<dbReference type="InterPro" id="IPR011646">
    <property type="entry name" value="KAP_P-loop"/>
</dbReference>
<evidence type="ECO:0000313" key="2">
    <source>
        <dbReference type="EMBL" id="KLE31338.1"/>
    </source>
</evidence>
<accession>A0A0G9MPV6</accession>
<reference evidence="2 3" key="1">
    <citation type="submission" date="2015-04" db="EMBL/GenBank/DDBJ databases">
        <title>The draft genome sequence of Erythrobacr gangjinensis K7-2.</title>
        <authorList>
            <person name="Zhuang L."/>
            <person name="Liu Y."/>
            <person name="Shao Z."/>
        </authorList>
    </citation>
    <scope>NUCLEOTIDE SEQUENCE [LARGE SCALE GENOMIC DNA]</scope>
    <source>
        <strain evidence="2 3">K7-2</strain>
    </source>
</reference>
<proteinExistence type="predicted"/>
<dbReference type="AlphaFoldDB" id="A0A0G9MPV6"/>
<dbReference type="STRING" id="502682.BMF35_a0385"/>